<keyword evidence="2" id="KW-0479">Metal-binding</keyword>
<dbReference type="Pfam" id="PF08455">
    <property type="entry name" value="SNF2_assoc"/>
    <property type="match status" value="1"/>
</dbReference>
<dbReference type="Pfam" id="PF00176">
    <property type="entry name" value="SNF2-rel_dom"/>
    <property type="match status" value="1"/>
</dbReference>
<dbReference type="PROSITE" id="PS51194">
    <property type="entry name" value="HELICASE_CTER"/>
    <property type="match status" value="1"/>
</dbReference>
<protein>
    <submittedName>
        <fullName evidence="6">SNF2-related protein</fullName>
    </submittedName>
</protein>
<sequence length="1062" mass="120079">MVKGKHMPAESKNVWQKQLSEYFRKHIRNRGNTYFREGRVRLRQATATSVKGTVDGGQSYTVHLIAEEDGFRVYCSCPYFSQGGACKHLWAAIRAADAKLAERAAASRSKRDPQSQYTSWRQVWGEEENTASSQCVPMPGEFCPFYGLERFSQRWYLQVWQRYICKDGSIGRRQSNITYRLLEKGLLSEPDRRIIQWMFESGASFLLSARALGAEQLSYLLPLLAKTERCAIYHNDSCVVEQFKLGRPMTAAARYQGKLVGKEQDLFLSRVLVLGEQEVAPDNVAVFFPTEPFFVIHNSRLYALREEVGTDIQAVQANQPIQVPRAELPQFLETVARAGELESFSLPQEIAPERIAPEHIRPCLTLVPQREALLGLVSFYYGDREVAAHSGIRNVFDAQHWAYIERDDTVEASAWSALQAQGFEHTGEDGVRRAWEENMAEALHTLRQQGWLLQAQNKQRVKTGSVSNVQITSGQDWFDLSADVDFEGQELMDLPAVLQAYKDRQRFVVLDDGSLGMLPEKWLADNGLALQLGRTATRKEAAEDNPSKDALRFTTGQGVLLDSVAQTTDHVREDEQFSRYREKLHDFKGLRSVTPPQGLQATLREYQQQGLSWLAFLEEFGLGGILADDMGLGKTIQVLAHLLQAKERGASGQALVVAPTSLALNWASEARRFTPELAVHLHTGPQRFACEEAWETADVVVTTYGLLRQDTVFLAQREFAHLILDESQAIKNAQTQTAQCARQLQARHRLCLTGTPLENHAGELWSQMEFLNPGLLGSLKTFEEVWSEAQQSNTPEKWQQLHRFLRPFLLRRTKEEVMADLPEKMEQVVSCSMTPQQAKLYSEIRDHYRAQVLSRVEEKGLAQSKMHVLEGLLRLRQVACHPKLVGGNGQYESGKLQELRERITAVVGSGHKALVFSQFTRFLRLIKDMLESEGIAYCSLDGRTPAKRRQERVARFQDVDGPPVFTISLKAGGTGLNLTAADYVFIADPWWNPAVEMQAVDRTHRIGQDKTVFTYRFVTEGTVEEKIRTLQNQKQELVQSVLSGSKGVLKELSREDLEVLLS</sequence>
<evidence type="ECO:0000256" key="1">
    <source>
        <dbReference type="ARBA" id="ARBA00022801"/>
    </source>
</evidence>
<dbReference type="CDD" id="cd18793">
    <property type="entry name" value="SF2_C_SNF"/>
    <property type="match status" value="1"/>
</dbReference>
<dbReference type="InterPro" id="IPR027417">
    <property type="entry name" value="P-loop_NTPase"/>
</dbReference>
<dbReference type="SMART" id="SM00490">
    <property type="entry name" value="HELICc"/>
    <property type="match status" value="1"/>
</dbReference>
<dbReference type="Gene3D" id="3.40.50.10810">
    <property type="entry name" value="Tandem AAA-ATPase domain"/>
    <property type="match status" value="1"/>
</dbReference>
<dbReference type="Pfam" id="PF04434">
    <property type="entry name" value="SWIM"/>
    <property type="match status" value="1"/>
</dbReference>
<dbReference type="eggNOG" id="COG4715">
    <property type="taxonomic scope" value="Bacteria"/>
</dbReference>
<dbReference type="SUPFAM" id="SSF52540">
    <property type="entry name" value="P-loop containing nucleoside triphosphate hydrolases"/>
    <property type="match status" value="2"/>
</dbReference>
<dbReference type="Proteomes" id="UP000001052">
    <property type="component" value="Chromosome"/>
</dbReference>
<keyword evidence="7" id="KW-1185">Reference proteome</keyword>
<dbReference type="eggNOG" id="COG0553">
    <property type="taxonomic scope" value="Bacteria"/>
</dbReference>
<dbReference type="InterPro" id="IPR000330">
    <property type="entry name" value="SNF2_N"/>
</dbReference>
<dbReference type="InterPro" id="IPR007527">
    <property type="entry name" value="Znf_SWIM"/>
</dbReference>
<evidence type="ECO:0000259" key="4">
    <source>
        <dbReference type="PROSITE" id="PS51192"/>
    </source>
</evidence>
<dbReference type="AlphaFoldDB" id="C8WZW0"/>
<dbReference type="GO" id="GO:0005524">
    <property type="term" value="F:ATP binding"/>
    <property type="evidence" value="ECO:0007669"/>
    <property type="project" value="InterPro"/>
</dbReference>
<dbReference type="GO" id="GO:0008270">
    <property type="term" value="F:zinc ion binding"/>
    <property type="evidence" value="ECO:0007669"/>
    <property type="project" value="UniProtKB-KW"/>
</dbReference>
<dbReference type="STRING" id="485915.Dret_0283"/>
<evidence type="ECO:0000259" key="5">
    <source>
        <dbReference type="PROSITE" id="PS51194"/>
    </source>
</evidence>
<dbReference type="InterPro" id="IPR049730">
    <property type="entry name" value="SNF2/RAD54-like_C"/>
</dbReference>
<dbReference type="Gene3D" id="3.40.50.300">
    <property type="entry name" value="P-loop containing nucleotide triphosphate hydrolases"/>
    <property type="match status" value="1"/>
</dbReference>
<proteinExistence type="predicted"/>
<feature type="domain" description="SWIM-type" evidence="3">
    <location>
        <begin position="60"/>
        <end position="97"/>
    </location>
</feature>
<dbReference type="PANTHER" id="PTHR10799">
    <property type="entry name" value="SNF2/RAD54 HELICASE FAMILY"/>
    <property type="match status" value="1"/>
</dbReference>
<dbReference type="InterPro" id="IPR014001">
    <property type="entry name" value="Helicase_ATP-bd"/>
</dbReference>
<dbReference type="Pfam" id="PF00271">
    <property type="entry name" value="Helicase_C"/>
    <property type="match status" value="1"/>
</dbReference>
<accession>C8WZW0</accession>
<evidence type="ECO:0000313" key="7">
    <source>
        <dbReference type="Proteomes" id="UP000001052"/>
    </source>
</evidence>
<dbReference type="InterPro" id="IPR001650">
    <property type="entry name" value="Helicase_C-like"/>
</dbReference>
<dbReference type="CDD" id="cd18012">
    <property type="entry name" value="DEXQc_arch_SWI2_SNF2"/>
    <property type="match status" value="1"/>
</dbReference>
<gene>
    <name evidence="6" type="ordered locus">Dret_0283</name>
</gene>
<dbReference type="InterPro" id="IPR038718">
    <property type="entry name" value="SNF2-like_sf"/>
</dbReference>
<evidence type="ECO:0000313" key="6">
    <source>
        <dbReference type="EMBL" id="ACV67585.1"/>
    </source>
</evidence>
<feature type="domain" description="Helicase C-terminal" evidence="5">
    <location>
        <begin position="898"/>
        <end position="1053"/>
    </location>
</feature>
<evidence type="ECO:0000256" key="2">
    <source>
        <dbReference type="PROSITE-ProRule" id="PRU00325"/>
    </source>
</evidence>
<dbReference type="InterPro" id="IPR013663">
    <property type="entry name" value="Helicase_SWF/SNF/SWI_bac"/>
</dbReference>
<feature type="domain" description="Helicase ATP-binding" evidence="4">
    <location>
        <begin position="615"/>
        <end position="774"/>
    </location>
</feature>
<keyword evidence="1" id="KW-0378">Hydrolase</keyword>
<dbReference type="PROSITE" id="PS50966">
    <property type="entry name" value="ZF_SWIM"/>
    <property type="match status" value="1"/>
</dbReference>
<evidence type="ECO:0000259" key="3">
    <source>
        <dbReference type="PROSITE" id="PS50966"/>
    </source>
</evidence>
<keyword evidence="2" id="KW-0863">Zinc-finger</keyword>
<dbReference type="PROSITE" id="PS51192">
    <property type="entry name" value="HELICASE_ATP_BIND_1"/>
    <property type="match status" value="1"/>
</dbReference>
<dbReference type="SMART" id="SM00487">
    <property type="entry name" value="DEXDc"/>
    <property type="match status" value="1"/>
</dbReference>
<dbReference type="KEGG" id="drt:Dret_0283"/>
<dbReference type="GO" id="GO:0016787">
    <property type="term" value="F:hydrolase activity"/>
    <property type="evidence" value="ECO:0007669"/>
    <property type="project" value="UniProtKB-KW"/>
</dbReference>
<dbReference type="HOGENOM" id="CLU_000315_21_0_7"/>
<reference evidence="7" key="1">
    <citation type="submission" date="2009-09" db="EMBL/GenBank/DDBJ databases">
        <title>The complete chromosome of Desulfohalobium retbaense DSM 5692.</title>
        <authorList>
            <consortium name="US DOE Joint Genome Institute (JGI-PGF)"/>
            <person name="Lucas S."/>
            <person name="Copeland A."/>
            <person name="Lapidus A."/>
            <person name="Glavina del Rio T."/>
            <person name="Dalin E."/>
            <person name="Tice H."/>
            <person name="Bruce D."/>
            <person name="Goodwin L."/>
            <person name="Pitluck S."/>
            <person name="Kyrpides N."/>
            <person name="Mavromatis K."/>
            <person name="Ivanova N."/>
            <person name="Mikhailova N."/>
            <person name="Munk A.C."/>
            <person name="Brettin T."/>
            <person name="Detter J.C."/>
            <person name="Han C."/>
            <person name="Tapia R."/>
            <person name="Larimer F."/>
            <person name="Land M."/>
            <person name="Hauser L."/>
            <person name="Markowitz V."/>
            <person name="Cheng J.-F."/>
            <person name="Hugenholtz P."/>
            <person name="Woyke T."/>
            <person name="Wu D."/>
            <person name="Spring S."/>
            <person name="Klenk H.-P."/>
            <person name="Eisen J.A."/>
        </authorList>
    </citation>
    <scope>NUCLEOTIDE SEQUENCE [LARGE SCALE GENOMIC DNA]</scope>
    <source>
        <strain evidence="7">DSM 5692</strain>
    </source>
</reference>
<organism evidence="6 7">
    <name type="scientific">Desulfohalobium retbaense (strain ATCC 49708 / DSM 5692 / JCM 16813 / HR100)</name>
    <dbReference type="NCBI Taxonomy" id="485915"/>
    <lineage>
        <taxon>Bacteria</taxon>
        <taxon>Pseudomonadati</taxon>
        <taxon>Thermodesulfobacteriota</taxon>
        <taxon>Desulfovibrionia</taxon>
        <taxon>Desulfovibrionales</taxon>
        <taxon>Desulfohalobiaceae</taxon>
        <taxon>Desulfohalobium</taxon>
    </lineage>
</organism>
<dbReference type="EMBL" id="CP001734">
    <property type="protein sequence ID" value="ACV67585.1"/>
    <property type="molecule type" value="Genomic_DNA"/>
</dbReference>
<reference evidence="6 7" key="2">
    <citation type="journal article" date="2010" name="Stand. Genomic Sci.">
        <title>Complete genome sequence of Desulfohalobium retbaense type strain (HR(100)).</title>
        <authorList>
            <person name="Spring S."/>
            <person name="Nolan M."/>
            <person name="Lapidus A."/>
            <person name="Glavina Del Rio T."/>
            <person name="Copeland A."/>
            <person name="Tice H."/>
            <person name="Cheng J.F."/>
            <person name="Lucas S."/>
            <person name="Land M."/>
            <person name="Chen F."/>
            <person name="Bruce D."/>
            <person name="Goodwin L."/>
            <person name="Pitluck S."/>
            <person name="Ivanova N."/>
            <person name="Mavromatis K."/>
            <person name="Mikhailova N."/>
            <person name="Pati A."/>
            <person name="Chen A."/>
            <person name="Palaniappan K."/>
            <person name="Hauser L."/>
            <person name="Chang Y.J."/>
            <person name="Jeffries C.D."/>
            <person name="Munk C."/>
            <person name="Kiss H."/>
            <person name="Chain P."/>
            <person name="Han C."/>
            <person name="Brettin T."/>
            <person name="Detter J.C."/>
            <person name="Schuler E."/>
            <person name="Goker M."/>
            <person name="Rohde M."/>
            <person name="Bristow J."/>
            <person name="Eisen J.A."/>
            <person name="Markowitz V."/>
            <person name="Hugenholtz P."/>
            <person name="Kyrpides N.C."/>
            <person name="Klenk H.P."/>
        </authorList>
    </citation>
    <scope>NUCLEOTIDE SEQUENCE [LARGE SCALE GENOMIC DNA]</scope>
    <source>
        <strain evidence="6 7">DSM 5692</strain>
    </source>
</reference>
<keyword evidence="2" id="KW-0862">Zinc</keyword>
<name>C8WZW0_DESRD</name>